<protein>
    <submittedName>
        <fullName evidence="6">LysR family transcriptional regulator</fullName>
    </submittedName>
</protein>
<evidence type="ECO:0000259" key="5">
    <source>
        <dbReference type="PROSITE" id="PS50931"/>
    </source>
</evidence>
<feature type="domain" description="HTH lysR-type" evidence="5">
    <location>
        <begin position="14"/>
        <end position="68"/>
    </location>
</feature>
<dbReference type="GO" id="GO:0003700">
    <property type="term" value="F:DNA-binding transcription factor activity"/>
    <property type="evidence" value="ECO:0007669"/>
    <property type="project" value="InterPro"/>
</dbReference>
<dbReference type="InterPro" id="IPR005119">
    <property type="entry name" value="LysR_subst-bd"/>
</dbReference>
<dbReference type="OrthoDB" id="3171102at2"/>
<keyword evidence="7" id="KW-1185">Reference proteome</keyword>
<dbReference type="SUPFAM" id="SSF53850">
    <property type="entry name" value="Periplasmic binding protein-like II"/>
    <property type="match status" value="1"/>
</dbReference>
<keyword evidence="3" id="KW-0238">DNA-binding</keyword>
<proteinExistence type="inferred from homology"/>
<accession>A0A3N6ZQF3</accession>
<evidence type="ECO:0000313" key="7">
    <source>
        <dbReference type="Proteomes" id="UP000275225"/>
    </source>
</evidence>
<sequence>MRTPYHQLMRTTRRQLEILVGLGEDLHFSRAANRLDIAQPTLSKELRRFEKQLTFSLFTRGPNGTRLTPQGERLLPHAQEALGAIVEFERQARAEAEPETGAQIRIAVSPSVANRLAPAILRRVDHEPRWNPVIVEVNTGAVVDTVAHGDADIGIGHCLQPVGGAHVTTLREDRMVVVTSTDVLPHGHGPVDLSMLTDMSLLIWERRSDPVYFDTIMSICRDRGMQHAPHLSTTRIAGTHYYLLEEGTAFAIVPEDFGLFLPDSISANPLTPEATVPLQAVARSGLALRSYAELMELIASL</sequence>
<evidence type="ECO:0000313" key="6">
    <source>
        <dbReference type="EMBL" id="RQN09287.1"/>
    </source>
</evidence>
<dbReference type="Pfam" id="PF00126">
    <property type="entry name" value="HTH_1"/>
    <property type="match status" value="1"/>
</dbReference>
<dbReference type="GO" id="GO:0032993">
    <property type="term" value="C:protein-DNA complex"/>
    <property type="evidence" value="ECO:0007669"/>
    <property type="project" value="TreeGrafter"/>
</dbReference>
<dbReference type="SUPFAM" id="SSF46785">
    <property type="entry name" value="Winged helix' DNA-binding domain"/>
    <property type="match status" value="1"/>
</dbReference>
<reference evidence="6 7" key="1">
    <citation type="submission" date="2018-11" db="EMBL/GenBank/DDBJ databases">
        <authorList>
            <person name="Li F."/>
        </authorList>
    </citation>
    <scope>NUCLEOTIDE SEQUENCE [LARGE SCALE GENOMIC DNA]</scope>
    <source>
        <strain evidence="6 7">YS17T</strain>
    </source>
</reference>
<dbReference type="InterPro" id="IPR036390">
    <property type="entry name" value="WH_DNA-bd_sf"/>
</dbReference>
<dbReference type="Gene3D" id="3.40.190.10">
    <property type="entry name" value="Periplasmic binding protein-like II"/>
    <property type="match status" value="2"/>
</dbReference>
<evidence type="ECO:0000256" key="1">
    <source>
        <dbReference type="ARBA" id="ARBA00009437"/>
    </source>
</evidence>
<name>A0A3N6ZQF3_9ACTN</name>
<gene>
    <name evidence="6" type="ORF">EHW97_03305</name>
</gene>
<dbReference type="EMBL" id="RQJX01000003">
    <property type="protein sequence ID" value="RQN09287.1"/>
    <property type="molecule type" value="Genomic_DNA"/>
</dbReference>
<dbReference type="PRINTS" id="PR00039">
    <property type="entry name" value="HTHLYSR"/>
</dbReference>
<dbReference type="Pfam" id="PF03466">
    <property type="entry name" value="LysR_substrate"/>
    <property type="match status" value="1"/>
</dbReference>
<dbReference type="AlphaFoldDB" id="A0A3N6ZQF3"/>
<organism evidence="6 7">
    <name type="scientific">Aeromicrobium camelliae</name>
    <dbReference type="NCBI Taxonomy" id="1538144"/>
    <lineage>
        <taxon>Bacteria</taxon>
        <taxon>Bacillati</taxon>
        <taxon>Actinomycetota</taxon>
        <taxon>Actinomycetes</taxon>
        <taxon>Propionibacteriales</taxon>
        <taxon>Nocardioidaceae</taxon>
        <taxon>Aeromicrobium</taxon>
    </lineage>
</organism>
<keyword evidence="4" id="KW-0804">Transcription</keyword>
<evidence type="ECO:0000256" key="2">
    <source>
        <dbReference type="ARBA" id="ARBA00023015"/>
    </source>
</evidence>
<dbReference type="PANTHER" id="PTHR30346:SF0">
    <property type="entry name" value="HCA OPERON TRANSCRIPTIONAL ACTIVATOR HCAR"/>
    <property type="match status" value="1"/>
</dbReference>
<comment type="caution">
    <text evidence="6">The sequence shown here is derived from an EMBL/GenBank/DDBJ whole genome shotgun (WGS) entry which is preliminary data.</text>
</comment>
<dbReference type="Gene3D" id="1.10.10.10">
    <property type="entry name" value="Winged helix-like DNA-binding domain superfamily/Winged helix DNA-binding domain"/>
    <property type="match status" value="1"/>
</dbReference>
<evidence type="ECO:0000256" key="3">
    <source>
        <dbReference type="ARBA" id="ARBA00023125"/>
    </source>
</evidence>
<evidence type="ECO:0000256" key="4">
    <source>
        <dbReference type="ARBA" id="ARBA00023163"/>
    </source>
</evidence>
<dbReference type="InterPro" id="IPR000847">
    <property type="entry name" value="LysR_HTH_N"/>
</dbReference>
<comment type="similarity">
    <text evidence="1">Belongs to the LysR transcriptional regulatory family.</text>
</comment>
<dbReference type="Proteomes" id="UP000275225">
    <property type="component" value="Unassembled WGS sequence"/>
</dbReference>
<dbReference type="PROSITE" id="PS50931">
    <property type="entry name" value="HTH_LYSR"/>
    <property type="match status" value="1"/>
</dbReference>
<dbReference type="GO" id="GO:0003677">
    <property type="term" value="F:DNA binding"/>
    <property type="evidence" value="ECO:0007669"/>
    <property type="project" value="UniProtKB-KW"/>
</dbReference>
<keyword evidence="2" id="KW-0805">Transcription regulation</keyword>
<dbReference type="InterPro" id="IPR036388">
    <property type="entry name" value="WH-like_DNA-bd_sf"/>
</dbReference>
<dbReference type="PANTHER" id="PTHR30346">
    <property type="entry name" value="TRANSCRIPTIONAL DUAL REGULATOR HCAR-RELATED"/>
    <property type="match status" value="1"/>
</dbReference>